<keyword evidence="2" id="KW-1185">Reference proteome</keyword>
<dbReference type="Pfam" id="PF02566">
    <property type="entry name" value="OsmC"/>
    <property type="match status" value="1"/>
</dbReference>
<evidence type="ECO:0000313" key="2">
    <source>
        <dbReference type="Proteomes" id="UP000478837"/>
    </source>
</evidence>
<protein>
    <recommendedName>
        <fullName evidence="3">Osmotically inducible protein OsmC</fullName>
    </recommendedName>
</protein>
<proteinExistence type="predicted"/>
<dbReference type="Gene3D" id="3.30.300.20">
    <property type="match status" value="1"/>
</dbReference>
<evidence type="ECO:0000313" key="1">
    <source>
        <dbReference type="EMBL" id="NDW22142.1"/>
    </source>
</evidence>
<dbReference type="PANTHER" id="PTHR39624:SF2">
    <property type="entry name" value="OSMC-LIKE PROTEIN"/>
    <property type="match status" value="1"/>
</dbReference>
<name>A0A6L9MVB9_9ALTE</name>
<gene>
    <name evidence="1" type="ORF">GTW09_11460</name>
</gene>
<dbReference type="InterPro" id="IPR036102">
    <property type="entry name" value="OsmC/Ohrsf"/>
</dbReference>
<dbReference type="RefSeq" id="WP_163111993.1">
    <property type="nucleotide sequence ID" value="NZ_JAAAWP010000006.1"/>
</dbReference>
<dbReference type="PANTHER" id="PTHR39624">
    <property type="entry name" value="PROTEIN INVOLVED IN RIMO-MEDIATED BETA-METHYLTHIOLATION OF RIBOSOMAL PROTEIN S12 YCAO"/>
    <property type="match status" value="1"/>
</dbReference>
<accession>A0A6L9MVB9</accession>
<organism evidence="1 2">
    <name type="scientific">Alteromonas hispanica</name>
    <dbReference type="NCBI Taxonomy" id="315421"/>
    <lineage>
        <taxon>Bacteria</taxon>
        <taxon>Pseudomonadati</taxon>
        <taxon>Pseudomonadota</taxon>
        <taxon>Gammaproteobacteria</taxon>
        <taxon>Alteromonadales</taxon>
        <taxon>Alteromonadaceae</taxon>
        <taxon>Alteromonas/Salinimonas group</taxon>
        <taxon>Alteromonas</taxon>
    </lineage>
</organism>
<evidence type="ECO:0008006" key="3">
    <source>
        <dbReference type="Google" id="ProtNLM"/>
    </source>
</evidence>
<dbReference type="EMBL" id="JAAAWP010000006">
    <property type="protein sequence ID" value="NDW22142.1"/>
    <property type="molecule type" value="Genomic_DNA"/>
</dbReference>
<dbReference type="InterPro" id="IPR003718">
    <property type="entry name" value="OsmC/Ohr_fam"/>
</dbReference>
<dbReference type="AlphaFoldDB" id="A0A6L9MVB9"/>
<dbReference type="Proteomes" id="UP000478837">
    <property type="component" value="Unassembled WGS sequence"/>
</dbReference>
<sequence>MKIDIALLEGQKLQASFGKHQIISDQSVSAGGDESYPEPFDYFLASMPLCAAFFIRKFCDARDISTDGISISQDHSSSAEDKFKKAFAIKVTLPDDFPEKYKKPLLASANSCTVKKVIQAMPEFSIEIEE</sequence>
<reference evidence="1 2" key="1">
    <citation type="submission" date="2020-01" db="EMBL/GenBank/DDBJ databases">
        <title>Genomes of bacteria type strains.</title>
        <authorList>
            <person name="Chen J."/>
            <person name="Zhu S."/>
            <person name="Yang J."/>
        </authorList>
    </citation>
    <scope>NUCLEOTIDE SEQUENCE [LARGE SCALE GENOMIC DNA]</scope>
    <source>
        <strain evidence="1 2">LMG 22958</strain>
    </source>
</reference>
<comment type="caution">
    <text evidence="1">The sequence shown here is derived from an EMBL/GenBank/DDBJ whole genome shotgun (WGS) entry which is preliminary data.</text>
</comment>
<dbReference type="InterPro" id="IPR015946">
    <property type="entry name" value="KH_dom-like_a/b"/>
</dbReference>
<dbReference type="SUPFAM" id="SSF82784">
    <property type="entry name" value="OsmC-like"/>
    <property type="match status" value="1"/>
</dbReference>